<reference evidence="2" key="1">
    <citation type="submission" date="2020-11" db="EMBL/GenBank/DDBJ databases">
        <authorList>
            <person name="Tran Van P."/>
        </authorList>
    </citation>
    <scope>NUCLEOTIDE SEQUENCE</scope>
</reference>
<dbReference type="AlphaFoldDB" id="A0A7R9QR52"/>
<feature type="transmembrane region" description="Helical" evidence="1">
    <location>
        <begin position="118"/>
        <end position="144"/>
    </location>
</feature>
<accession>A0A7R9QR52</accession>
<gene>
    <name evidence="2" type="ORF">ONB1V03_LOCUS10759</name>
</gene>
<evidence type="ECO:0000256" key="1">
    <source>
        <dbReference type="SAM" id="Phobius"/>
    </source>
</evidence>
<organism evidence="2">
    <name type="scientific">Oppiella nova</name>
    <dbReference type="NCBI Taxonomy" id="334625"/>
    <lineage>
        <taxon>Eukaryota</taxon>
        <taxon>Metazoa</taxon>
        <taxon>Ecdysozoa</taxon>
        <taxon>Arthropoda</taxon>
        <taxon>Chelicerata</taxon>
        <taxon>Arachnida</taxon>
        <taxon>Acari</taxon>
        <taxon>Acariformes</taxon>
        <taxon>Sarcoptiformes</taxon>
        <taxon>Oribatida</taxon>
        <taxon>Brachypylina</taxon>
        <taxon>Oppioidea</taxon>
        <taxon>Oppiidae</taxon>
        <taxon>Oppiella</taxon>
    </lineage>
</organism>
<keyword evidence="3" id="KW-1185">Reference proteome</keyword>
<name>A0A7R9QR52_9ACAR</name>
<feature type="transmembrane region" description="Helical" evidence="1">
    <location>
        <begin position="196"/>
        <end position="214"/>
    </location>
</feature>
<evidence type="ECO:0000313" key="2">
    <source>
        <dbReference type="EMBL" id="CAD7654109.1"/>
    </source>
</evidence>
<feature type="transmembrane region" description="Helical" evidence="1">
    <location>
        <begin position="30"/>
        <end position="49"/>
    </location>
</feature>
<dbReference type="Proteomes" id="UP000728032">
    <property type="component" value="Unassembled WGS sequence"/>
</dbReference>
<sequence length="284" mass="31250">MLVVIFSIIAIAIESTGLIGAYMESYCLCMTYCVILCFLSVLSVGKVFVNPRYIGSLLYNLCLSYLAYSLAMDCEENRKEGQVRIVHSNGVNNPFTRIDEPSTQNSTKNLTYALCKKWTLFAVNVILVLLTIVAVSVMLTYVLAQKDTSNTDTIYYINDDHKQLGQIAYPSILIIGGTVEVAVLAMGAVGAYRESYCLCMAYTVILAIFAVLSLDEVFVNVRYVGMLVINLALAYLAFSFGTDCRLNARTTSPTSPTGAVGAHNPFIVLDEESNENLTKNYNMV</sequence>
<dbReference type="EMBL" id="CAJPVJ010007512">
    <property type="protein sequence ID" value="CAG2171296.1"/>
    <property type="molecule type" value="Genomic_DNA"/>
</dbReference>
<feature type="transmembrane region" description="Helical" evidence="1">
    <location>
        <begin position="167"/>
        <end position="189"/>
    </location>
</feature>
<evidence type="ECO:0000313" key="3">
    <source>
        <dbReference type="Proteomes" id="UP000728032"/>
    </source>
</evidence>
<keyword evidence="1" id="KW-1133">Transmembrane helix</keyword>
<dbReference type="EMBL" id="OC922337">
    <property type="protein sequence ID" value="CAD7654109.1"/>
    <property type="molecule type" value="Genomic_DNA"/>
</dbReference>
<keyword evidence="1" id="KW-0812">Transmembrane</keyword>
<protein>
    <submittedName>
        <fullName evidence="2">Uncharacterized protein</fullName>
    </submittedName>
</protein>
<feature type="transmembrane region" description="Helical" evidence="1">
    <location>
        <begin position="220"/>
        <end position="240"/>
    </location>
</feature>
<proteinExistence type="predicted"/>
<keyword evidence="1" id="KW-0472">Membrane</keyword>